<name>A0A150PHL8_SORCE</name>
<comment type="caution">
    <text evidence="2">The sequence shown here is derived from an EMBL/GenBank/DDBJ whole genome shotgun (WGS) entry which is preliminary data.</text>
</comment>
<reference evidence="2 3" key="1">
    <citation type="submission" date="2014-02" db="EMBL/GenBank/DDBJ databases">
        <title>The small core and large imbalanced accessory genome model reveals a collaborative survival strategy of Sorangium cellulosum strains in nature.</title>
        <authorList>
            <person name="Han K."/>
            <person name="Peng R."/>
            <person name="Blom J."/>
            <person name="Li Y.-Z."/>
        </authorList>
    </citation>
    <scope>NUCLEOTIDE SEQUENCE [LARGE SCALE GENOMIC DNA]</scope>
    <source>
        <strain evidence="2 3">So0157-25</strain>
    </source>
</reference>
<proteinExistence type="predicted"/>
<dbReference type="InterPro" id="IPR036928">
    <property type="entry name" value="AS_sf"/>
</dbReference>
<dbReference type="PROSITE" id="PS00571">
    <property type="entry name" value="AMIDASES"/>
    <property type="match status" value="1"/>
</dbReference>
<dbReference type="PANTHER" id="PTHR43372:SF4">
    <property type="entry name" value="FATTY-ACID AMIDE HYDROLASE 2"/>
    <property type="match status" value="1"/>
</dbReference>
<evidence type="ECO:0000313" key="3">
    <source>
        <dbReference type="Proteomes" id="UP000075420"/>
    </source>
</evidence>
<dbReference type="PANTHER" id="PTHR43372">
    <property type="entry name" value="FATTY-ACID AMIDE HYDROLASE"/>
    <property type="match status" value="1"/>
</dbReference>
<dbReference type="Gene3D" id="3.90.1300.10">
    <property type="entry name" value="Amidase signature (AS) domain"/>
    <property type="match status" value="1"/>
</dbReference>
<dbReference type="Proteomes" id="UP000075420">
    <property type="component" value="Unassembled WGS sequence"/>
</dbReference>
<dbReference type="PIRSF" id="PIRSF001221">
    <property type="entry name" value="Amidase_fungi"/>
    <property type="match status" value="1"/>
</dbReference>
<sequence length="489" mass="51637">MLARDPLLLLSATRLAALIRARAVTSAEVVETHIRHIERVNPTLNAMVADRFDAARAEARAADARIERGEAAGAPPFLGVPCSIKESFAVAGMPNSAGLVARAGVRAAEDAVTVARLRAAGFIPLGVTNVSELCMWMETNNRLYGRTNNPYDPARTAGGSSGGEAAVVGAGGAPIGLGSDIGGSIRMPAFFNGVFGHKPTGGLVPTSGQFPLPGERGLRFMTTGPIARRAEDLMPVLRVLAGPDARDPSCAPLPLGDPAEVDLAGLTVLSVEHDGVRPVSADLVAAQRKAVEALAAKGANVREARIELLARALDIWTAMLGAAGGSGGASFRRMLGDGRPLSLPRELARWSIRRSPHTLPALGLTLLEDVGSRLPWRIARAVELGEALRAELVSRIGERGVMLYPTYPRPAPRHYAPLLPPFQWTYTAVLNVMEMPATQVPLGLNAEGLPLGVQVASIHGNDHVTIAVAQHLERSFGGWVPPSLSWCRR</sequence>
<dbReference type="Pfam" id="PF01425">
    <property type="entry name" value="Amidase"/>
    <property type="match status" value="1"/>
</dbReference>
<dbReference type="SUPFAM" id="SSF75304">
    <property type="entry name" value="Amidase signature (AS) enzymes"/>
    <property type="match status" value="1"/>
</dbReference>
<gene>
    <name evidence="2" type="ORF">BE08_04375</name>
</gene>
<organism evidence="2 3">
    <name type="scientific">Sorangium cellulosum</name>
    <name type="common">Polyangium cellulosum</name>
    <dbReference type="NCBI Taxonomy" id="56"/>
    <lineage>
        <taxon>Bacteria</taxon>
        <taxon>Pseudomonadati</taxon>
        <taxon>Myxococcota</taxon>
        <taxon>Polyangia</taxon>
        <taxon>Polyangiales</taxon>
        <taxon>Polyangiaceae</taxon>
        <taxon>Sorangium</taxon>
    </lineage>
</organism>
<dbReference type="InterPro" id="IPR052739">
    <property type="entry name" value="FAAH2"/>
</dbReference>
<protein>
    <submittedName>
        <fullName evidence="2">Amidase</fullName>
    </submittedName>
</protein>
<dbReference type="InterPro" id="IPR020556">
    <property type="entry name" value="Amidase_CS"/>
</dbReference>
<dbReference type="EMBL" id="JELY01001607">
    <property type="protein sequence ID" value="KYF55183.1"/>
    <property type="molecule type" value="Genomic_DNA"/>
</dbReference>
<dbReference type="AlphaFoldDB" id="A0A150PHL8"/>
<evidence type="ECO:0000313" key="2">
    <source>
        <dbReference type="EMBL" id="KYF55183.1"/>
    </source>
</evidence>
<accession>A0A150PHL8</accession>
<dbReference type="InterPro" id="IPR023631">
    <property type="entry name" value="Amidase_dom"/>
</dbReference>
<feature type="domain" description="Amidase" evidence="1">
    <location>
        <begin position="28"/>
        <end position="463"/>
    </location>
</feature>
<dbReference type="GO" id="GO:0012505">
    <property type="term" value="C:endomembrane system"/>
    <property type="evidence" value="ECO:0007669"/>
    <property type="project" value="TreeGrafter"/>
</dbReference>
<evidence type="ECO:0000259" key="1">
    <source>
        <dbReference type="Pfam" id="PF01425"/>
    </source>
</evidence>